<evidence type="ECO:0000256" key="6">
    <source>
        <dbReference type="ARBA" id="ARBA00023136"/>
    </source>
</evidence>
<feature type="transmembrane region" description="Helical" evidence="7">
    <location>
        <begin position="84"/>
        <end position="108"/>
    </location>
</feature>
<evidence type="ECO:0000256" key="3">
    <source>
        <dbReference type="ARBA" id="ARBA00022475"/>
    </source>
</evidence>
<reference evidence="9 10" key="1">
    <citation type="journal article" date="2003" name="Proc. Natl. Acad. Sci. U.S.A.">
        <title>Complete genome sequence and analysis of Wolinella succinogenes.</title>
        <authorList>
            <person name="Baar C."/>
            <person name="Eppinger M."/>
            <person name="Raddatz G."/>
            <person name="Simon JM."/>
            <person name="Lanz C."/>
            <person name="Klimmek O."/>
            <person name="Nandakumar R."/>
            <person name="Gross R."/>
            <person name="Rosinus A."/>
            <person name="Keller H."/>
            <person name="Jagtap P."/>
            <person name="Linke B."/>
            <person name="Meyer F."/>
            <person name="Lederer H."/>
            <person name="Schuster S.C."/>
        </authorList>
    </citation>
    <scope>NUCLEOTIDE SEQUENCE [LARGE SCALE GENOMIC DNA]</scope>
    <source>
        <strain evidence="10">ATCC 29543 / DSM 1740 / CCUG 13145 / JCM 31913 / LMG 7466 / NCTC 11488 / FDC 602W</strain>
    </source>
</reference>
<dbReference type="EMBL" id="BX571661">
    <property type="protein sequence ID" value="CAE10824.1"/>
    <property type="molecule type" value="Genomic_DNA"/>
</dbReference>
<dbReference type="GO" id="GO:0055085">
    <property type="term" value="P:transmembrane transport"/>
    <property type="evidence" value="ECO:0007669"/>
    <property type="project" value="InterPro"/>
</dbReference>
<gene>
    <name evidence="9" type="primary">modB</name>
    <name evidence="9" type="ordered locus">WS1808</name>
</gene>
<dbReference type="GO" id="GO:0005886">
    <property type="term" value="C:plasma membrane"/>
    <property type="evidence" value="ECO:0007669"/>
    <property type="project" value="UniProtKB-SubCell"/>
</dbReference>
<feature type="transmembrane region" description="Helical" evidence="7">
    <location>
        <begin position="12"/>
        <end position="35"/>
    </location>
</feature>
<keyword evidence="2 7" id="KW-0813">Transport</keyword>
<feature type="transmembrane region" description="Helical" evidence="7">
    <location>
        <begin position="47"/>
        <end position="72"/>
    </location>
</feature>
<accession>Q7M891</accession>
<dbReference type="Pfam" id="PF00528">
    <property type="entry name" value="BPD_transp_1"/>
    <property type="match status" value="1"/>
</dbReference>
<dbReference type="PANTHER" id="PTHR30183:SF3">
    <property type="entry name" value="MOLYBDENUM TRANSPORT SYSTEM PERMEASE PROTEIN MODB"/>
    <property type="match status" value="1"/>
</dbReference>
<evidence type="ECO:0000256" key="7">
    <source>
        <dbReference type="RuleBase" id="RU363032"/>
    </source>
</evidence>
<evidence type="ECO:0000313" key="10">
    <source>
        <dbReference type="Proteomes" id="UP000000422"/>
    </source>
</evidence>
<comment type="subcellular location">
    <subcellularLocation>
        <location evidence="1 7">Cell membrane</location>
        <topology evidence="1 7">Multi-pass membrane protein</topology>
    </subcellularLocation>
</comment>
<dbReference type="STRING" id="273121.WS1808"/>
<dbReference type="CDD" id="cd06261">
    <property type="entry name" value="TM_PBP2"/>
    <property type="match status" value="1"/>
</dbReference>
<keyword evidence="3" id="KW-1003">Cell membrane</keyword>
<dbReference type="AlphaFoldDB" id="Q7M891"/>
<keyword evidence="5 7" id="KW-1133">Transmembrane helix</keyword>
<name>Q7M891_WOLSU</name>
<dbReference type="PANTHER" id="PTHR30183">
    <property type="entry name" value="MOLYBDENUM TRANSPORT SYSTEM PERMEASE PROTEIN MODB"/>
    <property type="match status" value="1"/>
</dbReference>
<dbReference type="InterPro" id="IPR035906">
    <property type="entry name" value="MetI-like_sf"/>
</dbReference>
<feature type="transmembrane region" description="Helical" evidence="7">
    <location>
        <begin position="197"/>
        <end position="215"/>
    </location>
</feature>
<evidence type="ECO:0000259" key="8">
    <source>
        <dbReference type="PROSITE" id="PS50928"/>
    </source>
</evidence>
<dbReference type="Proteomes" id="UP000000422">
    <property type="component" value="Chromosome"/>
</dbReference>
<dbReference type="eggNOG" id="COG4149">
    <property type="taxonomic scope" value="Bacteria"/>
</dbReference>
<feature type="domain" description="ABC transmembrane type-1" evidence="8">
    <location>
        <begin position="12"/>
        <end position="216"/>
    </location>
</feature>
<evidence type="ECO:0000256" key="2">
    <source>
        <dbReference type="ARBA" id="ARBA00022448"/>
    </source>
</evidence>
<dbReference type="PROSITE" id="PS50928">
    <property type="entry name" value="ABC_TM1"/>
    <property type="match status" value="1"/>
</dbReference>
<evidence type="ECO:0000313" key="9">
    <source>
        <dbReference type="EMBL" id="CAE10824.1"/>
    </source>
</evidence>
<dbReference type="Gene3D" id="1.10.3720.10">
    <property type="entry name" value="MetI-like"/>
    <property type="match status" value="1"/>
</dbReference>
<evidence type="ECO:0000256" key="1">
    <source>
        <dbReference type="ARBA" id="ARBA00004651"/>
    </source>
</evidence>
<evidence type="ECO:0000256" key="5">
    <source>
        <dbReference type="ARBA" id="ARBA00022989"/>
    </source>
</evidence>
<dbReference type="HOGENOM" id="CLU_016047_14_3_7"/>
<protein>
    <submittedName>
        <fullName evidence="9">PUTATIVE TRANSMEMBRANE PROTEIN</fullName>
    </submittedName>
</protein>
<keyword evidence="10" id="KW-1185">Reference proteome</keyword>
<comment type="similarity">
    <text evidence="7">Belongs to the binding-protein-dependent transport system permease family.</text>
</comment>
<proteinExistence type="inferred from homology"/>
<dbReference type="InterPro" id="IPR000515">
    <property type="entry name" value="MetI-like"/>
</dbReference>
<dbReference type="KEGG" id="wsu:WS1808"/>
<dbReference type="SUPFAM" id="SSF161098">
    <property type="entry name" value="MetI-like"/>
    <property type="match status" value="1"/>
</dbReference>
<keyword evidence="4 7" id="KW-0812">Transmembrane</keyword>
<organism evidence="10">
    <name type="scientific">Wolinella succinogenes (strain ATCC 29543 / DSM 1740 / CCUG 13145 / JCM 31913 / LMG 7466 / NCTC 11488 / FDC 602W)</name>
    <name type="common">Vibrio succinogenes</name>
    <dbReference type="NCBI Taxonomy" id="273121"/>
    <lineage>
        <taxon>Bacteria</taxon>
        <taxon>Pseudomonadati</taxon>
        <taxon>Campylobacterota</taxon>
        <taxon>Epsilonproteobacteria</taxon>
        <taxon>Campylobacterales</taxon>
        <taxon>Helicobacteraceae</taxon>
        <taxon>Wolinella</taxon>
    </lineage>
</organism>
<sequence length="222" mass="24141">MSVLEPWLWNPLVLTLQIASWTFLFHALFGIALAWTLSGKPHPLKGIVDIFITIPIVFPPIALGFLLLLLLGKNGILGAPLKEFGIEIVFAPLGVLIASFLAGLPLVVKPIQSALDEQDRIYSEASYVLGKGKFQTFYRVLLPSISKVIFSSLFLGLGRSFGEVGITLMLGGNIIGETDTMSLAIYNHAFSGETEKALVLCAVLGAFSLMVFGILRKMAYRN</sequence>
<feature type="transmembrane region" description="Helical" evidence="7">
    <location>
        <begin position="140"/>
        <end position="161"/>
    </location>
</feature>
<evidence type="ECO:0000256" key="4">
    <source>
        <dbReference type="ARBA" id="ARBA00022692"/>
    </source>
</evidence>
<keyword evidence="6 7" id="KW-0472">Membrane</keyword>